<reference evidence="5" key="1">
    <citation type="submission" date="2015-10" db="EMBL/GenBank/DDBJ databases">
        <title>Genome of Paenibacillus bovis sp. nov.</title>
        <authorList>
            <person name="Wu Z."/>
            <person name="Gao C."/>
            <person name="Liu Z."/>
            <person name="Zheng H."/>
        </authorList>
    </citation>
    <scope>NUCLEOTIDE SEQUENCE [LARGE SCALE GENOMIC DNA]</scope>
    <source>
        <strain evidence="5">BD3526</strain>
    </source>
</reference>
<feature type="transmembrane region" description="Helical" evidence="2">
    <location>
        <begin position="108"/>
        <end position="130"/>
    </location>
</feature>
<evidence type="ECO:0000256" key="2">
    <source>
        <dbReference type="SAM" id="Phobius"/>
    </source>
</evidence>
<gene>
    <name evidence="4" type="ORF">AR543_08065</name>
</gene>
<feature type="coiled-coil region" evidence="1">
    <location>
        <begin position="57"/>
        <end position="101"/>
    </location>
</feature>
<dbReference type="RefSeq" id="WP_060533391.1">
    <property type="nucleotide sequence ID" value="NZ_CP013023.1"/>
</dbReference>
<keyword evidence="3" id="KW-0732">Signal</keyword>
<feature type="chain" id="PRO_5008005797" evidence="3">
    <location>
        <begin position="31"/>
        <end position="137"/>
    </location>
</feature>
<dbReference type="AlphaFoldDB" id="A0A172ZE95"/>
<keyword evidence="2" id="KW-0472">Membrane</keyword>
<dbReference type="Proteomes" id="UP000078148">
    <property type="component" value="Chromosome"/>
</dbReference>
<evidence type="ECO:0000313" key="4">
    <source>
        <dbReference type="EMBL" id="ANF95965.1"/>
    </source>
</evidence>
<protein>
    <submittedName>
        <fullName evidence="4">Uncharacterized protein</fullName>
    </submittedName>
</protein>
<evidence type="ECO:0000313" key="5">
    <source>
        <dbReference type="Proteomes" id="UP000078148"/>
    </source>
</evidence>
<name>A0A172ZE95_9BACL</name>
<organism evidence="4 5">
    <name type="scientific">Paenibacillus bovis</name>
    <dbReference type="NCBI Taxonomy" id="1616788"/>
    <lineage>
        <taxon>Bacteria</taxon>
        <taxon>Bacillati</taxon>
        <taxon>Bacillota</taxon>
        <taxon>Bacilli</taxon>
        <taxon>Bacillales</taxon>
        <taxon>Paenibacillaceae</taxon>
        <taxon>Paenibacillus</taxon>
    </lineage>
</organism>
<keyword evidence="5" id="KW-1185">Reference proteome</keyword>
<sequence>MQFKSRYLQTGLIAAIVLSGLTAAQPSAHAGWWEDYKNGVKSFTSLPEEVNELKQGYSNAMSQLDQAKTSMEAYREENARLAEQNRLLAQTVQQLQQSEAERASSARFWKTIVFSAIGLVALWFIFTRLVRFGLRRR</sequence>
<keyword evidence="2" id="KW-1133">Transmembrane helix</keyword>
<evidence type="ECO:0000256" key="1">
    <source>
        <dbReference type="SAM" id="Coils"/>
    </source>
</evidence>
<reference evidence="4 5" key="2">
    <citation type="journal article" date="2016" name="Int. J. Syst. Evol. Microbiol.">
        <title>Paenibacillus bovis sp. nov., isolated from raw yak (Bos grunniens) milk.</title>
        <authorList>
            <person name="Gao C."/>
            <person name="Han J."/>
            <person name="Liu Z."/>
            <person name="Xu X."/>
            <person name="Hang F."/>
            <person name="Wu Z."/>
        </authorList>
    </citation>
    <scope>NUCLEOTIDE SEQUENCE [LARGE SCALE GENOMIC DNA]</scope>
    <source>
        <strain evidence="4 5">BD3526</strain>
    </source>
</reference>
<dbReference type="EMBL" id="CP013023">
    <property type="protein sequence ID" value="ANF95965.1"/>
    <property type="molecule type" value="Genomic_DNA"/>
</dbReference>
<keyword evidence="1" id="KW-0175">Coiled coil</keyword>
<keyword evidence="2" id="KW-0812">Transmembrane</keyword>
<accession>A0A172ZE95</accession>
<feature type="signal peptide" evidence="3">
    <location>
        <begin position="1"/>
        <end position="30"/>
    </location>
</feature>
<dbReference type="OrthoDB" id="2678845at2"/>
<dbReference type="KEGG" id="pbv:AR543_08065"/>
<evidence type="ECO:0000256" key="3">
    <source>
        <dbReference type="SAM" id="SignalP"/>
    </source>
</evidence>
<proteinExistence type="predicted"/>